<accession>A0ACA9N200</accession>
<sequence>DDYDVEENRKYVETLKKIQNSNQCYAIKDSPTGVYAALDVVKKVIVMSLNQITKEE</sequence>
<evidence type="ECO:0000313" key="1">
    <source>
        <dbReference type="EMBL" id="CAG8626399.1"/>
    </source>
</evidence>
<name>A0ACA9N200_9GLOM</name>
<evidence type="ECO:0000313" key="2">
    <source>
        <dbReference type="Proteomes" id="UP000789920"/>
    </source>
</evidence>
<proteinExistence type="predicted"/>
<feature type="non-terminal residue" evidence="1">
    <location>
        <position position="1"/>
    </location>
</feature>
<dbReference type="EMBL" id="CAJVQC010011348">
    <property type="protein sequence ID" value="CAG8626399.1"/>
    <property type="molecule type" value="Genomic_DNA"/>
</dbReference>
<organism evidence="1 2">
    <name type="scientific">Racocetra persica</name>
    <dbReference type="NCBI Taxonomy" id="160502"/>
    <lineage>
        <taxon>Eukaryota</taxon>
        <taxon>Fungi</taxon>
        <taxon>Fungi incertae sedis</taxon>
        <taxon>Mucoromycota</taxon>
        <taxon>Glomeromycotina</taxon>
        <taxon>Glomeromycetes</taxon>
        <taxon>Diversisporales</taxon>
        <taxon>Gigasporaceae</taxon>
        <taxon>Racocetra</taxon>
    </lineage>
</organism>
<keyword evidence="2" id="KW-1185">Reference proteome</keyword>
<comment type="caution">
    <text evidence="1">The sequence shown here is derived from an EMBL/GenBank/DDBJ whole genome shotgun (WGS) entry which is preliminary data.</text>
</comment>
<reference evidence="1" key="1">
    <citation type="submission" date="2021-06" db="EMBL/GenBank/DDBJ databases">
        <authorList>
            <person name="Kallberg Y."/>
            <person name="Tangrot J."/>
            <person name="Rosling A."/>
        </authorList>
    </citation>
    <scope>NUCLEOTIDE SEQUENCE</scope>
    <source>
        <strain evidence="1">MA461A</strain>
    </source>
</reference>
<dbReference type="Proteomes" id="UP000789920">
    <property type="component" value="Unassembled WGS sequence"/>
</dbReference>
<gene>
    <name evidence="1" type="ORF">RPERSI_LOCUS6924</name>
</gene>
<protein>
    <submittedName>
        <fullName evidence="1">14671_t:CDS:1</fullName>
    </submittedName>
</protein>